<feature type="transmembrane region" description="Helical" evidence="1">
    <location>
        <begin position="66"/>
        <end position="94"/>
    </location>
</feature>
<dbReference type="Proteomes" id="UP001155182">
    <property type="component" value="Unassembled WGS sequence"/>
</dbReference>
<feature type="transmembrane region" description="Helical" evidence="1">
    <location>
        <begin position="35"/>
        <end position="54"/>
    </location>
</feature>
<keyword evidence="1" id="KW-0472">Membrane</keyword>
<comment type="caution">
    <text evidence="2">The sequence shown here is derived from an EMBL/GenBank/DDBJ whole genome shotgun (WGS) entry which is preliminary data.</text>
</comment>
<dbReference type="InterPro" id="IPR025250">
    <property type="entry name" value="DUF4199"/>
</dbReference>
<dbReference type="Pfam" id="PF13858">
    <property type="entry name" value="DUF4199"/>
    <property type="match status" value="1"/>
</dbReference>
<dbReference type="EMBL" id="JAMWYS010000028">
    <property type="protein sequence ID" value="MCO4292764.1"/>
    <property type="molecule type" value="Genomic_DNA"/>
</dbReference>
<sequence>MRTEIKWALIISLLNFLWLVLEYLCGFHTRYISALPYVTIFSIIIPIVFLREALLEKRNRRYKKTITFWLSVQTGATIILICSVISVFSVMIYFKLINPGFTEFMVSYATQKAAENGENVARVRSYATTYFSLTSYMQKAFAGTMFIGLFITFIWAVLISKKSKLGED</sequence>
<dbReference type="AlphaFoldDB" id="A0A9X2JCP9"/>
<keyword evidence="3" id="KW-1185">Reference proteome</keyword>
<dbReference type="RefSeq" id="WP_252587256.1">
    <property type="nucleotide sequence ID" value="NZ_JAMWYS010000028.1"/>
</dbReference>
<proteinExistence type="predicted"/>
<organism evidence="2 3">
    <name type="scientific">Solitalea agri</name>
    <dbReference type="NCBI Taxonomy" id="2953739"/>
    <lineage>
        <taxon>Bacteria</taxon>
        <taxon>Pseudomonadati</taxon>
        <taxon>Bacteroidota</taxon>
        <taxon>Sphingobacteriia</taxon>
        <taxon>Sphingobacteriales</taxon>
        <taxon>Sphingobacteriaceae</taxon>
        <taxon>Solitalea</taxon>
    </lineage>
</organism>
<name>A0A9X2JCP9_9SPHI</name>
<accession>A0A9X2JCP9</accession>
<evidence type="ECO:0000313" key="3">
    <source>
        <dbReference type="Proteomes" id="UP001155182"/>
    </source>
</evidence>
<reference evidence="2" key="1">
    <citation type="submission" date="2022-06" db="EMBL/GenBank/DDBJ databases">
        <title>Solitalea sp. MAHUQ-68 isolated from rhizospheric soil.</title>
        <authorList>
            <person name="Huq M.A."/>
        </authorList>
    </citation>
    <scope>NUCLEOTIDE SEQUENCE</scope>
    <source>
        <strain evidence="2">MAHUQ-68</strain>
    </source>
</reference>
<feature type="transmembrane region" description="Helical" evidence="1">
    <location>
        <begin position="7"/>
        <end position="29"/>
    </location>
</feature>
<evidence type="ECO:0000256" key="1">
    <source>
        <dbReference type="SAM" id="Phobius"/>
    </source>
</evidence>
<keyword evidence="1" id="KW-1133">Transmembrane helix</keyword>
<protein>
    <submittedName>
        <fullName evidence="2">DUF4199 domain-containing protein</fullName>
    </submittedName>
</protein>
<evidence type="ECO:0000313" key="2">
    <source>
        <dbReference type="EMBL" id="MCO4292764.1"/>
    </source>
</evidence>
<keyword evidence="1" id="KW-0812">Transmembrane</keyword>
<feature type="transmembrane region" description="Helical" evidence="1">
    <location>
        <begin position="140"/>
        <end position="159"/>
    </location>
</feature>
<gene>
    <name evidence="2" type="ORF">NF867_07815</name>
</gene>